<comment type="caution">
    <text evidence="3">The sequence shown here is derived from an EMBL/GenBank/DDBJ whole genome shotgun (WGS) entry which is preliminary data.</text>
</comment>
<proteinExistence type="predicted"/>
<evidence type="ECO:0000259" key="1">
    <source>
        <dbReference type="Pfam" id="PF00534"/>
    </source>
</evidence>
<dbReference type="Proteomes" id="UP000635278">
    <property type="component" value="Unassembled WGS sequence"/>
</dbReference>
<protein>
    <submittedName>
        <fullName evidence="3">Glycosyltransferase</fullName>
    </submittedName>
</protein>
<evidence type="ECO:0000313" key="3">
    <source>
        <dbReference type="EMBL" id="NHN85955.1"/>
    </source>
</evidence>
<evidence type="ECO:0000259" key="2">
    <source>
        <dbReference type="Pfam" id="PF13439"/>
    </source>
</evidence>
<dbReference type="PANTHER" id="PTHR45947">
    <property type="entry name" value="SULFOQUINOVOSYL TRANSFERASE SQD2"/>
    <property type="match status" value="1"/>
</dbReference>
<dbReference type="CDD" id="cd03801">
    <property type="entry name" value="GT4_PimA-like"/>
    <property type="match status" value="1"/>
</dbReference>
<dbReference type="EMBL" id="WOTB01000023">
    <property type="protein sequence ID" value="NHN85955.1"/>
    <property type="molecule type" value="Genomic_DNA"/>
</dbReference>
<gene>
    <name evidence="3" type="ORF">GOB93_15085</name>
</gene>
<name>A0ABX0JVF2_9PROT</name>
<organism evidence="3 4">
    <name type="scientific">Acetobacter musti</name>
    <dbReference type="NCBI Taxonomy" id="864732"/>
    <lineage>
        <taxon>Bacteria</taxon>
        <taxon>Pseudomonadati</taxon>
        <taxon>Pseudomonadota</taxon>
        <taxon>Alphaproteobacteria</taxon>
        <taxon>Acetobacterales</taxon>
        <taxon>Acetobacteraceae</taxon>
        <taxon>Acetobacter</taxon>
    </lineage>
</organism>
<dbReference type="InterPro" id="IPR001296">
    <property type="entry name" value="Glyco_trans_1"/>
</dbReference>
<accession>A0ABX0JVF2</accession>
<dbReference type="RefSeq" id="WP_173584347.1">
    <property type="nucleotide sequence ID" value="NZ_WOTB01000023.1"/>
</dbReference>
<keyword evidence="4" id="KW-1185">Reference proteome</keyword>
<dbReference type="Gene3D" id="3.40.50.2000">
    <property type="entry name" value="Glycogen Phosphorylase B"/>
    <property type="match status" value="2"/>
</dbReference>
<evidence type="ECO:0000313" key="4">
    <source>
        <dbReference type="Proteomes" id="UP000635278"/>
    </source>
</evidence>
<reference evidence="3 4" key="1">
    <citation type="journal article" date="2020" name="Int. J. Syst. Evol. Microbiol.">
        <title>Novel acetic acid bacteria from cider fermentations: Acetobacter conturbans sp. nov. and Acetobacter fallax sp. nov.</title>
        <authorList>
            <person name="Sombolestani A.S."/>
            <person name="Cleenwerck I."/>
            <person name="Cnockaert M."/>
            <person name="Borremans W."/>
            <person name="Wieme A.D."/>
            <person name="De Vuyst L."/>
            <person name="Vandamme P."/>
        </authorList>
    </citation>
    <scope>NUCLEOTIDE SEQUENCE [LARGE SCALE GENOMIC DNA]</scope>
    <source>
        <strain evidence="3 4">LMG 30640</strain>
    </source>
</reference>
<feature type="domain" description="Glycosyltransferase subfamily 4-like N-terminal" evidence="2">
    <location>
        <begin position="14"/>
        <end position="177"/>
    </location>
</feature>
<dbReference type="PANTHER" id="PTHR45947:SF3">
    <property type="entry name" value="SULFOQUINOVOSYL TRANSFERASE SQD2"/>
    <property type="match status" value="1"/>
</dbReference>
<dbReference type="Pfam" id="PF00534">
    <property type="entry name" value="Glycos_transf_1"/>
    <property type="match status" value="1"/>
</dbReference>
<sequence length="384" mass="41992">MKILHVVRQFSPSVGGLEDAVLSIARQQRNDAGLDAQVITLNRVFNNDDFLAPRDSVSGVPVIRIPWGGSTRYPIAPSVLWHLSGADIVHVHAIDFFFDYLALTRCLHRHPLVVSTHGGFFHSGAYSRLKKLWFSSITRTSIRAYSRIVACSENDAELFAPIAGVRLITIENGINQEKFSNAASVAPCRTLISFGRFSPHKRLDLLFPLLSSLRKRNREWKLIIAGRPAELTVEDLLAMARQAGVLSAVTFLPNPSDAELRRALGEASWFGCLSEHEGFGLAAVEAMSAGLIPVLSAIAPFRRLVARTGVGVLAKAGDLDETAGIIESLQADGALSVNRFRKQAIAGAQLYDWKDVAKRYIEVYQDVIRRHPVPPPGVVSAGVS</sequence>
<dbReference type="InterPro" id="IPR050194">
    <property type="entry name" value="Glycosyltransferase_grp1"/>
</dbReference>
<dbReference type="InterPro" id="IPR028098">
    <property type="entry name" value="Glyco_trans_4-like_N"/>
</dbReference>
<feature type="domain" description="Glycosyl transferase family 1" evidence="1">
    <location>
        <begin position="189"/>
        <end position="344"/>
    </location>
</feature>
<dbReference type="SUPFAM" id="SSF53756">
    <property type="entry name" value="UDP-Glycosyltransferase/glycogen phosphorylase"/>
    <property type="match status" value="1"/>
</dbReference>
<dbReference type="Pfam" id="PF13439">
    <property type="entry name" value="Glyco_transf_4"/>
    <property type="match status" value="1"/>
</dbReference>